<feature type="domain" description="Acetolactate synthase small subunit C-terminal" evidence="2">
    <location>
        <begin position="103"/>
        <end position="176"/>
    </location>
</feature>
<comment type="caution">
    <text evidence="3">The sequence shown here is derived from an EMBL/GenBank/DDBJ whole genome shotgun (WGS) entry which is preliminary data.</text>
</comment>
<evidence type="ECO:0000313" key="3">
    <source>
        <dbReference type="EMBL" id="KAK8964904.1"/>
    </source>
</evidence>
<gene>
    <name evidence="3" type="ORF">KSP40_PGU009081</name>
</gene>
<dbReference type="Pfam" id="PF10369">
    <property type="entry name" value="ALS_ss_C"/>
    <property type="match status" value="1"/>
</dbReference>
<evidence type="ECO:0000259" key="2">
    <source>
        <dbReference type="Pfam" id="PF10369"/>
    </source>
</evidence>
<proteinExistence type="predicted"/>
<evidence type="ECO:0000313" key="4">
    <source>
        <dbReference type="Proteomes" id="UP001412067"/>
    </source>
</evidence>
<name>A0ABR2ML53_9ASPA</name>
<dbReference type="InterPro" id="IPR045865">
    <property type="entry name" value="ACT-like_dom_sf"/>
</dbReference>
<dbReference type="SUPFAM" id="SSF55021">
    <property type="entry name" value="ACT-like"/>
    <property type="match status" value="1"/>
</dbReference>
<dbReference type="InterPro" id="IPR019455">
    <property type="entry name" value="Acetolactate_synth_ssu_C"/>
</dbReference>
<dbReference type="NCBIfam" id="TIGR00119">
    <property type="entry name" value="acolac_sm"/>
    <property type="match status" value="1"/>
</dbReference>
<protein>
    <recommendedName>
        <fullName evidence="2">Acetolactate synthase small subunit C-terminal domain-containing protein</fullName>
    </recommendedName>
</protein>
<organism evidence="3 4">
    <name type="scientific">Platanthera guangdongensis</name>
    <dbReference type="NCBI Taxonomy" id="2320717"/>
    <lineage>
        <taxon>Eukaryota</taxon>
        <taxon>Viridiplantae</taxon>
        <taxon>Streptophyta</taxon>
        <taxon>Embryophyta</taxon>
        <taxon>Tracheophyta</taxon>
        <taxon>Spermatophyta</taxon>
        <taxon>Magnoliopsida</taxon>
        <taxon>Liliopsida</taxon>
        <taxon>Asparagales</taxon>
        <taxon>Orchidaceae</taxon>
        <taxon>Orchidoideae</taxon>
        <taxon>Orchideae</taxon>
        <taxon>Orchidinae</taxon>
        <taxon>Platanthera</taxon>
    </lineage>
</organism>
<dbReference type="Gene3D" id="3.30.70.1150">
    <property type="entry name" value="ACT-like. Chain A, domain 2"/>
    <property type="match status" value="1"/>
</dbReference>
<dbReference type="Proteomes" id="UP001412067">
    <property type="component" value="Unassembled WGS sequence"/>
</dbReference>
<dbReference type="InterPro" id="IPR027271">
    <property type="entry name" value="Acetolactate_synth/TF_NikR_C"/>
</dbReference>
<keyword evidence="4" id="KW-1185">Reference proteome</keyword>
<dbReference type="EMBL" id="JBBWWR010000006">
    <property type="protein sequence ID" value="KAK8964904.1"/>
    <property type="molecule type" value="Genomic_DNA"/>
</dbReference>
<evidence type="ECO:0000256" key="1">
    <source>
        <dbReference type="SAM" id="MobiDB-lite"/>
    </source>
</evidence>
<dbReference type="PANTHER" id="PTHR30239:SF0">
    <property type="entry name" value="ACETOLACTATE SYNTHASE SMALL SUBUNIT 1, CHLOROPLASTIC"/>
    <property type="match status" value="1"/>
</dbReference>
<reference evidence="3 4" key="1">
    <citation type="journal article" date="2022" name="Nat. Plants">
        <title>Genomes of leafy and leafless Platanthera orchids illuminate the evolution of mycoheterotrophy.</title>
        <authorList>
            <person name="Li M.H."/>
            <person name="Liu K.W."/>
            <person name="Li Z."/>
            <person name="Lu H.C."/>
            <person name="Ye Q.L."/>
            <person name="Zhang D."/>
            <person name="Wang J.Y."/>
            <person name="Li Y.F."/>
            <person name="Zhong Z.M."/>
            <person name="Liu X."/>
            <person name="Yu X."/>
            <person name="Liu D.K."/>
            <person name="Tu X.D."/>
            <person name="Liu B."/>
            <person name="Hao Y."/>
            <person name="Liao X.Y."/>
            <person name="Jiang Y.T."/>
            <person name="Sun W.H."/>
            <person name="Chen J."/>
            <person name="Chen Y.Q."/>
            <person name="Ai Y."/>
            <person name="Zhai J.W."/>
            <person name="Wu S.S."/>
            <person name="Zhou Z."/>
            <person name="Hsiao Y.Y."/>
            <person name="Wu W.L."/>
            <person name="Chen Y.Y."/>
            <person name="Lin Y.F."/>
            <person name="Hsu J.L."/>
            <person name="Li C.Y."/>
            <person name="Wang Z.W."/>
            <person name="Zhao X."/>
            <person name="Zhong W.Y."/>
            <person name="Ma X.K."/>
            <person name="Ma L."/>
            <person name="Huang J."/>
            <person name="Chen G.Z."/>
            <person name="Huang M.Z."/>
            <person name="Huang L."/>
            <person name="Peng D.H."/>
            <person name="Luo Y.B."/>
            <person name="Zou S.Q."/>
            <person name="Chen S.P."/>
            <person name="Lan S."/>
            <person name="Tsai W.C."/>
            <person name="Van de Peer Y."/>
            <person name="Liu Z.J."/>
        </authorList>
    </citation>
    <scope>NUCLEOTIDE SEQUENCE [LARGE SCALE GENOMIC DNA]</scope>
    <source>
        <strain evidence="3">Lor288</strain>
    </source>
</reference>
<dbReference type="InterPro" id="IPR004789">
    <property type="entry name" value="Acetalactate_synth_ssu"/>
</dbReference>
<sequence>MMFQLEENVNPLLPENADPSLAKNDDRLLSESTDPLLEMIEEEEHTFGLEIVDPSASDDRVNPSAAVGSRKGILKTYMEEPNEFTYRLCCGVEDLSREPQVEREMMLVKLSVDPERRQEVMGLVDIFRAMVVDVSEHSLTIEVAGDPGKMVAVLRNLKKFGIREIARTGKIALRRERLGENAPFWRFSAASYPDLEGTMPPSSFLTSRNSPFNVDVNLSSSGDVYPVESFEDIRVNKVLDAHWGVLYDEDIFLTGLVNQLGLNQFCLPMYQANIAVRRSHEFNSYSEPLFPMCMRKALAALVAILSRIHHL</sequence>
<dbReference type="PANTHER" id="PTHR30239">
    <property type="entry name" value="ACETOLACTATE SYNTHASE SMALL SUBUNIT"/>
    <property type="match status" value="1"/>
</dbReference>
<accession>A0ABR2ML53</accession>
<feature type="region of interest" description="Disordered" evidence="1">
    <location>
        <begin position="1"/>
        <end position="25"/>
    </location>
</feature>